<organism evidence="2 3">
    <name type="scientific">Smittium megazygosporum</name>
    <dbReference type="NCBI Taxonomy" id="133381"/>
    <lineage>
        <taxon>Eukaryota</taxon>
        <taxon>Fungi</taxon>
        <taxon>Fungi incertae sedis</taxon>
        <taxon>Zoopagomycota</taxon>
        <taxon>Kickxellomycotina</taxon>
        <taxon>Harpellomycetes</taxon>
        <taxon>Harpellales</taxon>
        <taxon>Legeriomycetaceae</taxon>
        <taxon>Smittium</taxon>
    </lineage>
</organism>
<comment type="caution">
    <text evidence="2">The sequence shown here is derived from an EMBL/GenBank/DDBJ whole genome shotgun (WGS) entry which is preliminary data.</text>
</comment>
<reference evidence="2 3" key="1">
    <citation type="journal article" date="2018" name="MBio">
        <title>Comparative Genomics Reveals the Core Gene Toolbox for the Fungus-Insect Symbiosis.</title>
        <authorList>
            <person name="Wang Y."/>
            <person name="Stata M."/>
            <person name="Wang W."/>
            <person name="Stajich J.E."/>
            <person name="White M.M."/>
            <person name="Moncalvo J.M."/>
        </authorList>
    </citation>
    <scope>NUCLEOTIDE SEQUENCE [LARGE SCALE GENOMIC DNA]</scope>
    <source>
        <strain evidence="2 3">SC-DP-2</strain>
    </source>
</reference>
<dbReference type="AlphaFoldDB" id="A0A2T9ZFR5"/>
<dbReference type="Proteomes" id="UP000245609">
    <property type="component" value="Unassembled WGS sequence"/>
</dbReference>
<evidence type="ECO:0000313" key="1">
    <source>
        <dbReference type="EMBL" id="PVV03426.1"/>
    </source>
</evidence>
<protein>
    <submittedName>
        <fullName evidence="2">Uncharacterized protein</fullName>
    </submittedName>
</protein>
<keyword evidence="3" id="KW-1185">Reference proteome</keyword>
<proteinExistence type="predicted"/>
<dbReference type="EMBL" id="MBFS01000234">
    <property type="protein sequence ID" value="PVV03428.1"/>
    <property type="molecule type" value="Genomic_DNA"/>
</dbReference>
<evidence type="ECO:0000313" key="3">
    <source>
        <dbReference type="Proteomes" id="UP000245609"/>
    </source>
</evidence>
<sequence>MKTTLYNSNLSQNGLQSEPFNFDYEIHPDIQQPMEFKPSDTTVQENYIDEYFVEPRGLIPSSKLLQLLPEIKKNCSRSALDRKKRTFMAQHPRSVQTQYYPSQISNFKLLQNFNQLDAQFASIQYKFSGIARSIDYYAHQLRISNAYKYLGIDEKQYINNISTD</sequence>
<accession>A0A2T9ZFR5</accession>
<gene>
    <name evidence="1" type="ORF">BB560_002080</name>
    <name evidence="2" type="ORF">BB560_002082</name>
</gene>
<name>A0A2T9ZFR5_9FUNG</name>
<evidence type="ECO:0000313" key="2">
    <source>
        <dbReference type="EMBL" id="PVV03428.1"/>
    </source>
</evidence>
<dbReference type="EMBL" id="MBFS01000234">
    <property type="protein sequence ID" value="PVV03426.1"/>
    <property type="molecule type" value="Genomic_DNA"/>
</dbReference>